<proteinExistence type="predicted"/>
<sequence length="150" mass="16742">MKKAFLFIFSFLILAACSKSNSKYANPYLPSQPVNFSVYLNNPDALEVLNPGGVYINYNEGIMGVAIFNGGGQFFAYDLACPNHAIERPCSRLMRKDNKGVYVNCKCIHQHNGQEAQFSLITGQSLTPGINYQLKPYPVTKKGDYLIVNY</sequence>
<dbReference type="Gene3D" id="2.102.10.10">
    <property type="entry name" value="Rieske [2Fe-2S] iron-sulphur domain"/>
    <property type="match status" value="1"/>
</dbReference>
<dbReference type="EMBL" id="FNDQ01000020">
    <property type="protein sequence ID" value="SDH86666.1"/>
    <property type="molecule type" value="Genomic_DNA"/>
</dbReference>
<dbReference type="PROSITE" id="PS51257">
    <property type="entry name" value="PROKAR_LIPOPROTEIN"/>
    <property type="match status" value="1"/>
</dbReference>
<keyword evidence="2" id="KW-0223">Dioxygenase</keyword>
<reference evidence="3" key="1">
    <citation type="submission" date="2016-10" db="EMBL/GenBank/DDBJ databases">
        <authorList>
            <person name="Varghese N."/>
            <person name="Submissions S."/>
        </authorList>
    </citation>
    <scope>NUCLEOTIDE SEQUENCE [LARGE SCALE GENOMIC DNA]</scope>
    <source>
        <strain evidence="3">DSM 23313</strain>
    </source>
</reference>
<organism evidence="2 3">
    <name type="scientific">Myroides phaeus</name>
    <dbReference type="NCBI Taxonomy" id="702745"/>
    <lineage>
        <taxon>Bacteria</taxon>
        <taxon>Pseudomonadati</taxon>
        <taxon>Bacteroidota</taxon>
        <taxon>Flavobacteriia</taxon>
        <taxon>Flavobacteriales</taxon>
        <taxon>Flavobacteriaceae</taxon>
        <taxon>Myroides</taxon>
    </lineage>
</organism>
<dbReference type="GO" id="GO:0051213">
    <property type="term" value="F:dioxygenase activity"/>
    <property type="evidence" value="ECO:0007669"/>
    <property type="project" value="UniProtKB-KW"/>
</dbReference>
<dbReference type="Proteomes" id="UP000243588">
    <property type="component" value="Unassembled WGS sequence"/>
</dbReference>
<dbReference type="AlphaFoldDB" id="A0A1G8FXG3"/>
<dbReference type="GO" id="GO:0051537">
    <property type="term" value="F:2 iron, 2 sulfur cluster binding"/>
    <property type="evidence" value="ECO:0007669"/>
    <property type="project" value="InterPro"/>
</dbReference>
<dbReference type="RefSeq" id="WP_090409863.1">
    <property type="nucleotide sequence ID" value="NZ_FNDQ01000020.1"/>
</dbReference>
<gene>
    <name evidence="2" type="ORF">SAMN05421818_12016</name>
</gene>
<evidence type="ECO:0000313" key="2">
    <source>
        <dbReference type="EMBL" id="SDH86666.1"/>
    </source>
</evidence>
<protein>
    <submittedName>
        <fullName evidence="2">Ferredoxin subunit of nitrite reductase or a ring-hydroxylating dioxygenase</fullName>
    </submittedName>
</protein>
<evidence type="ECO:0000256" key="1">
    <source>
        <dbReference type="SAM" id="SignalP"/>
    </source>
</evidence>
<feature type="signal peptide" evidence="1">
    <location>
        <begin position="1"/>
        <end position="25"/>
    </location>
</feature>
<name>A0A1G8FXG3_9FLAO</name>
<keyword evidence="2" id="KW-0560">Oxidoreductase</keyword>
<feature type="chain" id="PRO_5017180228" evidence="1">
    <location>
        <begin position="26"/>
        <end position="150"/>
    </location>
</feature>
<keyword evidence="1" id="KW-0732">Signal</keyword>
<dbReference type="STRING" id="702745.SAMN05421818_12016"/>
<accession>A0A1G8FXG3</accession>
<dbReference type="InterPro" id="IPR036922">
    <property type="entry name" value="Rieske_2Fe-2S_sf"/>
</dbReference>
<keyword evidence="3" id="KW-1185">Reference proteome</keyword>
<evidence type="ECO:0000313" key="3">
    <source>
        <dbReference type="Proteomes" id="UP000243588"/>
    </source>
</evidence>
<dbReference type="SUPFAM" id="SSF50022">
    <property type="entry name" value="ISP domain"/>
    <property type="match status" value="1"/>
</dbReference>